<sequence length="207" mass="22952">MTTTTPVVNNRATSQRGIAALSRRPDHMEIWRVTPNGAVKGAYHYDGGGLWKTYDIAPDANSANAETGIAALSRRPDHMEIWWVTPDGAVKGAYWYEEPKAPWKLYEIAPVGSASLKGHIAALSRRPDTMEIWWVAPDGAVKGACWYQEPKDHDWTTYNHILGTANVETGITALSRIPTSMEIWCVANGAVKGSYYDDGNPWKTYDV</sequence>
<dbReference type="EMBL" id="PJNB01000001">
    <property type="protein sequence ID" value="PKW13080.1"/>
    <property type="molecule type" value="Genomic_DNA"/>
</dbReference>
<accession>A0A2N3XR57</accession>
<dbReference type="Proteomes" id="UP000233786">
    <property type="component" value="Unassembled WGS sequence"/>
</dbReference>
<evidence type="ECO:0008006" key="3">
    <source>
        <dbReference type="Google" id="ProtNLM"/>
    </source>
</evidence>
<keyword evidence="2" id="KW-1185">Reference proteome</keyword>
<dbReference type="STRING" id="994479.GCA_000194155_05930"/>
<organism evidence="1 2">
    <name type="scientific">Saccharopolyspora spinosa</name>
    <dbReference type="NCBI Taxonomy" id="60894"/>
    <lineage>
        <taxon>Bacteria</taxon>
        <taxon>Bacillati</taxon>
        <taxon>Actinomycetota</taxon>
        <taxon>Actinomycetes</taxon>
        <taxon>Pseudonocardiales</taxon>
        <taxon>Pseudonocardiaceae</taxon>
        <taxon>Saccharopolyspora</taxon>
    </lineage>
</organism>
<dbReference type="AlphaFoldDB" id="A0A2N3XR57"/>
<dbReference type="SUPFAM" id="SSF89372">
    <property type="entry name" value="Fucose-specific lectin"/>
    <property type="match status" value="1"/>
</dbReference>
<gene>
    <name evidence="1" type="ORF">A8926_0581</name>
</gene>
<name>A0A2N3XR57_SACSN</name>
<evidence type="ECO:0000313" key="1">
    <source>
        <dbReference type="EMBL" id="PKW13080.1"/>
    </source>
</evidence>
<protein>
    <recommendedName>
        <fullName evidence="3">Fucose-specific lectin</fullName>
    </recommendedName>
</protein>
<proteinExistence type="predicted"/>
<reference evidence="1" key="1">
    <citation type="submission" date="2017-12" db="EMBL/GenBank/DDBJ databases">
        <title>Sequencing the genomes of 1000 Actinobacteria strains.</title>
        <authorList>
            <person name="Klenk H.-P."/>
        </authorList>
    </citation>
    <scope>NUCLEOTIDE SEQUENCE [LARGE SCALE GENOMIC DNA]</scope>
    <source>
        <strain evidence="1">DSM 44228</strain>
    </source>
</reference>
<dbReference type="Gene3D" id="2.120.10.70">
    <property type="entry name" value="Fucose-specific lectin"/>
    <property type="match status" value="1"/>
</dbReference>
<evidence type="ECO:0000313" key="2">
    <source>
        <dbReference type="Proteomes" id="UP000233786"/>
    </source>
</evidence>
<dbReference type="OrthoDB" id="5289073at2"/>
<dbReference type="RefSeq" id="WP_143539428.1">
    <property type="nucleotide sequence ID" value="NZ_CP061007.1"/>
</dbReference>
<comment type="caution">
    <text evidence="1">The sequence shown here is derived from an EMBL/GenBank/DDBJ whole genome shotgun (WGS) entry which is preliminary data.</text>
</comment>